<sequence length="183" mass="19843">MSEILSPTGRRTIINALITLPCAAFAWDWQAPVQVRAADLDVAMTVAPEGISAFLAADHCQSRFGYRVTLHTDETGLRIVEASSTPGDQLEPHAYLLEAWRVAPQWCEAAAQRAGVPSWADLVHGLKFKPVKHLTRHLGLCATLPSFDSVTLSGATDGLPTSLVDFDVAFNREHLSVRNGRAA</sequence>
<evidence type="ECO:0000313" key="2">
    <source>
        <dbReference type="Proteomes" id="UP000604341"/>
    </source>
</evidence>
<name>A0ABQ2FQG7_9DEIO</name>
<evidence type="ECO:0000313" key="1">
    <source>
        <dbReference type="EMBL" id="GGL16872.1"/>
    </source>
</evidence>
<dbReference type="Proteomes" id="UP000604341">
    <property type="component" value="Unassembled WGS sequence"/>
</dbReference>
<organism evidence="1 2">
    <name type="scientific">Deinococcus radiotolerans</name>
    <dbReference type="NCBI Taxonomy" id="1309407"/>
    <lineage>
        <taxon>Bacteria</taxon>
        <taxon>Thermotogati</taxon>
        <taxon>Deinococcota</taxon>
        <taxon>Deinococci</taxon>
        <taxon>Deinococcales</taxon>
        <taxon>Deinococcaceae</taxon>
        <taxon>Deinococcus</taxon>
    </lineage>
</organism>
<dbReference type="RefSeq" id="WP_189070725.1">
    <property type="nucleotide sequence ID" value="NZ_BMPE01000023.1"/>
</dbReference>
<reference evidence="2" key="1">
    <citation type="journal article" date="2019" name="Int. J. Syst. Evol. Microbiol.">
        <title>The Global Catalogue of Microorganisms (GCM) 10K type strain sequencing project: providing services to taxonomists for standard genome sequencing and annotation.</title>
        <authorList>
            <consortium name="The Broad Institute Genomics Platform"/>
            <consortium name="The Broad Institute Genome Sequencing Center for Infectious Disease"/>
            <person name="Wu L."/>
            <person name="Ma J."/>
        </authorList>
    </citation>
    <scope>NUCLEOTIDE SEQUENCE [LARGE SCALE GENOMIC DNA]</scope>
    <source>
        <strain evidence="2">JCM 19173</strain>
    </source>
</reference>
<protein>
    <submittedName>
        <fullName evidence="1">Uncharacterized protein</fullName>
    </submittedName>
</protein>
<dbReference type="EMBL" id="BMPE01000023">
    <property type="protein sequence ID" value="GGL16872.1"/>
    <property type="molecule type" value="Genomic_DNA"/>
</dbReference>
<gene>
    <name evidence="1" type="ORF">GCM10010844_39750</name>
</gene>
<proteinExistence type="predicted"/>
<accession>A0ABQ2FQG7</accession>
<comment type="caution">
    <text evidence="1">The sequence shown here is derived from an EMBL/GenBank/DDBJ whole genome shotgun (WGS) entry which is preliminary data.</text>
</comment>
<keyword evidence="2" id="KW-1185">Reference proteome</keyword>